<feature type="region of interest" description="Disordered" evidence="14">
    <location>
        <begin position="34"/>
        <end position="53"/>
    </location>
</feature>
<feature type="transmembrane region" description="Helical" evidence="13">
    <location>
        <begin position="501"/>
        <end position="523"/>
    </location>
</feature>
<dbReference type="InterPro" id="IPR019998">
    <property type="entry name" value="Membr_insert_YidC"/>
</dbReference>
<keyword evidence="5 13" id="KW-1003">Cell membrane</keyword>
<protein>
    <recommendedName>
        <fullName evidence="3 13">Membrane protein insertase YidC</fullName>
    </recommendedName>
    <alternativeName>
        <fullName evidence="12 13">Foldase YidC</fullName>
    </alternativeName>
    <alternativeName>
        <fullName evidence="11 13">Membrane integrase YidC</fullName>
    </alternativeName>
    <alternativeName>
        <fullName evidence="13">Membrane protein YidC</fullName>
    </alternativeName>
</protein>
<evidence type="ECO:0000256" key="14">
    <source>
        <dbReference type="SAM" id="MobiDB-lite"/>
    </source>
</evidence>
<comment type="subunit">
    <text evidence="13">Interacts with the Sec translocase complex via SecD. Specifically interacts with transmembrane segments of nascent integral membrane proteins during membrane integration.</text>
</comment>
<feature type="transmembrane region" description="Helical" evidence="13">
    <location>
        <begin position="6"/>
        <end position="26"/>
    </location>
</feature>
<keyword evidence="7 13" id="KW-0653">Protein transport</keyword>
<gene>
    <name evidence="13 17" type="primary">yidC</name>
    <name evidence="17" type="ORF">ACFQ39_11830</name>
</gene>
<dbReference type="Pfam" id="PF02096">
    <property type="entry name" value="60KD_IMP"/>
    <property type="match status" value="1"/>
</dbReference>
<keyword evidence="18" id="KW-1185">Reference proteome</keyword>
<evidence type="ECO:0000256" key="9">
    <source>
        <dbReference type="ARBA" id="ARBA00023136"/>
    </source>
</evidence>
<comment type="subcellular location">
    <subcellularLocation>
        <location evidence="1">Cell inner membrane</location>
        <topology evidence="1">Multi-pass membrane protein</topology>
    </subcellularLocation>
    <subcellularLocation>
        <location evidence="13">Cell membrane</location>
        <topology evidence="13">Multi-pass membrane protein</topology>
    </subcellularLocation>
</comment>
<comment type="similarity">
    <text evidence="2 13">Belongs to the OXA1/ALB3/YidC family. Type 1 subfamily.</text>
</comment>
<evidence type="ECO:0000256" key="3">
    <source>
        <dbReference type="ARBA" id="ARBA00015325"/>
    </source>
</evidence>
<dbReference type="NCBIfam" id="NF002359">
    <property type="entry name" value="PRK01318.2-6"/>
    <property type="match status" value="1"/>
</dbReference>
<dbReference type="PANTHER" id="PTHR12428">
    <property type="entry name" value="OXA1"/>
    <property type="match status" value="1"/>
</dbReference>
<feature type="transmembrane region" description="Helical" evidence="13">
    <location>
        <begin position="550"/>
        <end position="567"/>
    </location>
</feature>
<organism evidence="17 18">
    <name type="scientific">Namhaeicola litoreus</name>
    <dbReference type="NCBI Taxonomy" id="1052145"/>
    <lineage>
        <taxon>Bacteria</taxon>
        <taxon>Pseudomonadati</taxon>
        <taxon>Bacteroidota</taxon>
        <taxon>Flavobacteriia</taxon>
        <taxon>Flavobacteriales</taxon>
        <taxon>Flavobacteriaceae</taxon>
        <taxon>Namhaeicola</taxon>
    </lineage>
</organism>
<reference evidence="18" key="1">
    <citation type="journal article" date="2019" name="Int. J. Syst. Evol. Microbiol.">
        <title>The Global Catalogue of Microorganisms (GCM) 10K type strain sequencing project: providing services to taxonomists for standard genome sequencing and annotation.</title>
        <authorList>
            <consortium name="The Broad Institute Genomics Platform"/>
            <consortium name="The Broad Institute Genome Sequencing Center for Infectious Disease"/>
            <person name="Wu L."/>
            <person name="Ma J."/>
        </authorList>
    </citation>
    <scope>NUCLEOTIDE SEQUENCE [LARGE SCALE GENOMIC DNA]</scope>
    <source>
        <strain evidence="18">CCUG 61485</strain>
    </source>
</reference>
<comment type="function">
    <text evidence="13">Required for the insertion and/or proper folding and/or complex formation of integral membrane proteins into the membrane. Involved in integration of membrane proteins that insert both dependently and independently of the Sec translocase complex, as well as at least some lipoproteins. Aids folding of multispanning membrane proteins.</text>
</comment>
<dbReference type="PANTHER" id="PTHR12428:SF65">
    <property type="entry name" value="CYTOCHROME C OXIDASE ASSEMBLY PROTEIN COX18, MITOCHONDRIAL"/>
    <property type="match status" value="1"/>
</dbReference>
<evidence type="ECO:0000313" key="18">
    <source>
        <dbReference type="Proteomes" id="UP001597201"/>
    </source>
</evidence>
<feature type="transmembrane region" description="Helical" evidence="13">
    <location>
        <begin position="382"/>
        <end position="403"/>
    </location>
</feature>
<dbReference type="InterPro" id="IPR047196">
    <property type="entry name" value="YidC_ALB_C"/>
</dbReference>
<dbReference type="InterPro" id="IPR028053">
    <property type="entry name" value="Membr_insert_YidC_N"/>
</dbReference>
<feature type="domain" description="Membrane insertase YidC/Oxa/ALB C-terminal" evidence="15">
    <location>
        <begin position="383"/>
        <end position="589"/>
    </location>
</feature>
<feature type="region of interest" description="Disordered" evidence="14">
    <location>
        <begin position="602"/>
        <end position="639"/>
    </location>
</feature>
<dbReference type="EMBL" id="JBHTMY010000003">
    <property type="protein sequence ID" value="MFD1316309.1"/>
    <property type="molecule type" value="Genomic_DNA"/>
</dbReference>
<evidence type="ECO:0000256" key="13">
    <source>
        <dbReference type="HAMAP-Rule" id="MF_01810"/>
    </source>
</evidence>
<evidence type="ECO:0000256" key="4">
    <source>
        <dbReference type="ARBA" id="ARBA00022448"/>
    </source>
</evidence>
<dbReference type="HAMAP" id="MF_01810">
    <property type="entry name" value="YidC_type1"/>
    <property type="match status" value="1"/>
</dbReference>
<evidence type="ECO:0000313" key="17">
    <source>
        <dbReference type="EMBL" id="MFD1316309.1"/>
    </source>
</evidence>
<feature type="transmembrane region" description="Helical" evidence="13">
    <location>
        <begin position="450"/>
        <end position="471"/>
    </location>
</feature>
<dbReference type="Gene3D" id="2.70.98.90">
    <property type="match status" value="1"/>
</dbReference>
<comment type="caution">
    <text evidence="17">The sequence shown here is derived from an EMBL/GenBank/DDBJ whole genome shotgun (WGS) entry which is preliminary data.</text>
</comment>
<evidence type="ECO:0000256" key="7">
    <source>
        <dbReference type="ARBA" id="ARBA00022927"/>
    </source>
</evidence>
<evidence type="ECO:0000256" key="5">
    <source>
        <dbReference type="ARBA" id="ARBA00022475"/>
    </source>
</evidence>
<dbReference type="NCBIfam" id="TIGR03593">
    <property type="entry name" value="yidC_nterm"/>
    <property type="match status" value="1"/>
</dbReference>
<dbReference type="NCBIfam" id="NF002356">
    <property type="entry name" value="PRK01318.2-3"/>
    <property type="match status" value="1"/>
</dbReference>
<proteinExistence type="inferred from homology"/>
<dbReference type="Proteomes" id="UP001597201">
    <property type="component" value="Unassembled WGS sequence"/>
</dbReference>
<feature type="transmembrane region" description="Helical" evidence="13">
    <location>
        <begin position="573"/>
        <end position="592"/>
    </location>
</feature>
<dbReference type="PRINTS" id="PR00701">
    <property type="entry name" value="60KDINNERMP"/>
</dbReference>
<keyword evidence="8 13" id="KW-1133">Transmembrane helix</keyword>
<accession>A0ABW3Y6A5</accession>
<evidence type="ECO:0000259" key="16">
    <source>
        <dbReference type="Pfam" id="PF14849"/>
    </source>
</evidence>
<dbReference type="InterPro" id="IPR001708">
    <property type="entry name" value="YidC/ALB3/OXA1/COX18"/>
</dbReference>
<keyword evidence="10 13" id="KW-0143">Chaperone</keyword>
<sequence>MEEKKFDLNSAIGFVLLGAIMLWYLYSNQPTPEELQEQEAQQEQIQEETKSLSEVNDTSVTEAVINTFDTDSLALSKAQNTLGAFAYGAALPSAKEGTTTLENNLVRIEVANLGGQITEVELKNYKTFDQKPLYIIKDGNANLNIQFSTTDNRNLETKNLYFEPSLTKSGEDQILSMKLKVAANKFLEYRYTLKPDDYMMDFSIQSTGMEQAIDGSKSIDLNWQTTSFRTEKSVKYENQYTDLRYLFNEDEFEFMSPASDFNEDEAENVNWISFKQQFFTSILLADKPFEKAKLSSKNLVQDEEIDTVFTKDFAAAIPLKMESGELDYNMNLFYGPVDYKVLREYKGKDLDRIVSLGWGIFRWINKYLFLPVFYFLSSIFSSYGIVIILMTIVVRILMSPMVYKSYLSSAKMKVLKPEMEEINDKFKGKDNAMKRQQEVMALQRKAGVSPLAGCVPALLQMPVFFALFRFFPSNIDIRQKGFLWADDLSAYDEVLKLPFNIPFYGDHVSLFPILASVAIFIYMQMTQSQQMNMQQPQQEGMPDMQKMMKIMLWMSPIMMLVFFNSYASSLSLYYFISNLLTIGIMLIIKNFIIDEDKIHAQIQENKKKPEKKKSAFRQKLDDAMKQAQAQQELQKKNKK</sequence>
<dbReference type="NCBIfam" id="TIGR03592">
    <property type="entry name" value="yidC_oxa1_cterm"/>
    <property type="match status" value="1"/>
</dbReference>
<name>A0ABW3Y6A5_9FLAO</name>
<keyword evidence="9 13" id="KW-0472">Membrane</keyword>
<evidence type="ECO:0000256" key="10">
    <source>
        <dbReference type="ARBA" id="ARBA00023186"/>
    </source>
</evidence>
<evidence type="ECO:0000259" key="15">
    <source>
        <dbReference type="Pfam" id="PF02096"/>
    </source>
</evidence>
<keyword evidence="6 13" id="KW-0812">Transmembrane</keyword>
<evidence type="ECO:0000256" key="6">
    <source>
        <dbReference type="ARBA" id="ARBA00022692"/>
    </source>
</evidence>
<dbReference type="RefSeq" id="WP_377179165.1">
    <property type="nucleotide sequence ID" value="NZ_JBHTMY010000003.1"/>
</dbReference>
<dbReference type="CDD" id="cd19961">
    <property type="entry name" value="EcYidC-like_peri"/>
    <property type="match status" value="1"/>
</dbReference>
<feature type="domain" description="Membrane insertase YidC N-terminal" evidence="16">
    <location>
        <begin position="100"/>
        <end position="369"/>
    </location>
</feature>
<dbReference type="InterPro" id="IPR028055">
    <property type="entry name" value="YidC/Oxa/ALB_C"/>
</dbReference>
<evidence type="ECO:0000256" key="12">
    <source>
        <dbReference type="ARBA" id="ARBA00033342"/>
    </source>
</evidence>
<evidence type="ECO:0000256" key="8">
    <source>
        <dbReference type="ARBA" id="ARBA00022989"/>
    </source>
</evidence>
<evidence type="ECO:0000256" key="1">
    <source>
        <dbReference type="ARBA" id="ARBA00004429"/>
    </source>
</evidence>
<evidence type="ECO:0000256" key="11">
    <source>
        <dbReference type="ARBA" id="ARBA00033245"/>
    </source>
</evidence>
<dbReference type="Pfam" id="PF14849">
    <property type="entry name" value="YidC_periplas"/>
    <property type="match status" value="1"/>
</dbReference>
<dbReference type="CDD" id="cd20070">
    <property type="entry name" value="5TM_YidC_Alb3"/>
    <property type="match status" value="1"/>
</dbReference>
<keyword evidence="4 13" id="KW-0813">Transport</keyword>
<evidence type="ECO:0000256" key="2">
    <source>
        <dbReference type="ARBA" id="ARBA00010527"/>
    </source>
</evidence>
<dbReference type="InterPro" id="IPR038221">
    <property type="entry name" value="YidC_periplasmic_sf"/>
</dbReference>